<accession>A0ABU2FLG5</accession>
<evidence type="ECO:0000256" key="2">
    <source>
        <dbReference type="ARBA" id="ARBA00022679"/>
    </source>
</evidence>
<proteinExistence type="predicted"/>
<dbReference type="InterPro" id="IPR001296">
    <property type="entry name" value="Glyco_trans_1"/>
</dbReference>
<dbReference type="InterPro" id="IPR028098">
    <property type="entry name" value="Glyco_trans_4-like_N"/>
</dbReference>
<name>A0ABU2FLG5_9EURY</name>
<evidence type="ECO:0000313" key="5">
    <source>
        <dbReference type="EMBL" id="MDS0281592.1"/>
    </source>
</evidence>
<dbReference type="PANTHER" id="PTHR12526">
    <property type="entry name" value="GLYCOSYLTRANSFERASE"/>
    <property type="match status" value="1"/>
</dbReference>
<keyword evidence="1" id="KW-0328">Glycosyltransferase</keyword>
<dbReference type="CDD" id="cd03811">
    <property type="entry name" value="GT4_GT28_WabH-like"/>
    <property type="match status" value="1"/>
</dbReference>
<dbReference type="Pfam" id="PF00534">
    <property type="entry name" value="Glycos_transf_1"/>
    <property type="match status" value="1"/>
</dbReference>
<feature type="domain" description="Glycosyltransferase subfamily 4-like N-terminal" evidence="4">
    <location>
        <begin position="35"/>
        <end position="197"/>
    </location>
</feature>
<dbReference type="Pfam" id="PF13439">
    <property type="entry name" value="Glyco_transf_4"/>
    <property type="match status" value="1"/>
</dbReference>
<dbReference type="Proteomes" id="UP001268864">
    <property type="component" value="Unassembled WGS sequence"/>
</dbReference>
<dbReference type="Gene3D" id="3.40.50.2000">
    <property type="entry name" value="Glycogen Phosphorylase B"/>
    <property type="match status" value="2"/>
</dbReference>
<keyword evidence="2" id="KW-0808">Transferase</keyword>
<evidence type="ECO:0000259" key="3">
    <source>
        <dbReference type="Pfam" id="PF00534"/>
    </source>
</evidence>
<evidence type="ECO:0000313" key="6">
    <source>
        <dbReference type="Proteomes" id="UP001268864"/>
    </source>
</evidence>
<evidence type="ECO:0000256" key="1">
    <source>
        <dbReference type="ARBA" id="ARBA00022676"/>
    </source>
</evidence>
<gene>
    <name evidence="5" type="ORF">NDI86_05605</name>
</gene>
<feature type="domain" description="Glycosyl transferase family 1" evidence="3">
    <location>
        <begin position="221"/>
        <end position="372"/>
    </location>
</feature>
<dbReference type="RefSeq" id="WP_310899426.1">
    <property type="nucleotide sequence ID" value="NZ_JAMQOS010000001.1"/>
</dbReference>
<dbReference type="EMBL" id="JAMQOS010000001">
    <property type="protein sequence ID" value="MDS0281592.1"/>
    <property type="molecule type" value="Genomic_DNA"/>
</dbReference>
<dbReference type="SUPFAM" id="SSF53756">
    <property type="entry name" value="UDP-Glycosyltransferase/glycogen phosphorylase"/>
    <property type="match status" value="1"/>
</dbReference>
<dbReference type="PANTHER" id="PTHR12526:SF510">
    <property type="entry name" value="D-INOSITOL 3-PHOSPHATE GLYCOSYLTRANSFERASE"/>
    <property type="match status" value="1"/>
</dbReference>
<keyword evidence="6" id="KW-1185">Reference proteome</keyword>
<reference evidence="5 6" key="1">
    <citation type="submission" date="2022-06" db="EMBL/GenBank/DDBJ databases">
        <title>Halomicroarcula sp. a new haloarchaeum isolate from saline soil.</title>
        <authorList>
            <person name="Strakova D."/>
            <person name="Galisteo C."/>
            <person name="Sanchez-Porro C."/>
            <person name="Ventosa A."/>
        </authorList>
    </citation>
    <scope>NUCLEOTIDE SEQUENCE [LARGE SCALE GENOMIC DNA]</scope>
    <source>
        <strain evidence="5 6">S3CR25-11</strain>
    </source>
</reference>
<comment type="caution">
    <text evidence="5">The sequence shown here is derived from an EMBL/GenBank/DDBJ whole genome shotgun (WGS) entry which is preliminary data.</text>
</comment>
<organism evidence="5 6">
    <name type="scientific">Haloarcula onubensis</name>
    <dbReference type="NCBI Taxonomy" id="2950539"/>
    <lineage>
        <taxon>Archaea</taxon>
        <taxon>Methanobacteriati</taxon>
        <taxon>Methanobacteriota</taxon>
        <taxon>Stenosarchaea group</taxon>
        <taxon>Halobacteria</taxon>
        <taxon>Halobacteriales</taxon>
        <taxon>Haloarculaceae</taxon>
        <taxon>Haloarcula</taxon>
    </lineage>
</organism>
<evidence type="ECO:0000259" key="4">
    <source>
        <dbReference type="Pfam" id="PF13439"/>
    </source>
</evidence>
<protein>
    <submittedName>
        <fullName evidence="5">Glycosyltransferase</fullName>
    </submittedName>
</protein>
<sequence>MTGSAGAARSETAEGTAVSAETARQVAFFTPAPDFGGAQRVTVNIANTLAARGHDVDLVAGHLEGEFVSLIGDAVDTVELDVPRVPAAGILAAVPRLVSYLDERRPDVLFASRTHTNIAAVTAGRLTDADVHVAITEHSPFDHLPTRKDRATAALAARVYPYADDVVGVSEGVAKTVVEHTGVDPDGTTVLNNPIDIAAIQSGATESVEEAWLDDPEIDPIVAVGRLKASKDFATLLRAFARLRERRPSTRLVIVGKGTERDTLESLADDLGVADTVTFTGYTDNPYAYMGRASVFAMPSKVEGLPTVLIEALACGCPIVSTDCQYGPREILDDGDYGRLTPVGDPVRMAERIGEALDDPTPPERCRERAQHFSMAAGADRYESYIEAVAADD</sequence>